<feature type="binding site" evidence="8">
    <location>
        <position position="515"/>
    </location>
    <ligand>
        <name>ATP</name>
        <dbReference type="ChEBI" id="CHEBI:30616"/>
    </ligand>
</feature>
<dbReference type="Gene3D" id="3.30.300.30">
    <property type="match status" value="1"/>
</dbReference>
<protein>
    <recommendedName>
        <fullName evidence="8">Acetyl-coenzyme A synthetase</fullName>
        <shortName evidence="8">AcCoA synthetase</shortName>
        <shortName evidence="8">Acs</shortName>
        <ecNumber evidence="8">6.2.1.1</ecNumber>
    </recommendedName>
    <alternativeName>
        <fullName evidence="8">Acetate--CoA ligase</fullName>
    </alternativeName>
    <alternativeName>
        <fullName evidence="8">Acyl-activating enzyme</fullName>
    </alternativeName>
</protein>
<organism evidence="12 13">
    <name type="scientific">Candidatus Endonucleibacter bathymodioli</name>
    <dbReference type="NCBI Taxonomy" id="539814"/>
    <lineage>
        <taxon>Bacteria</taxon>
        <taxon>Pseudomonadati</taxon>
        <taxon>Pseudomonadota</taxon>
        <taxon>Gammaproteobacteria</taxon>
        <taxon>Oceanospirillales</taxon>
        <taxon>Endozoicomonadaceae</taxon>
        <taxon>Candidatus Endonucleibacter</taxon>
    </lineage>
</organism>
<dbReference type="PANTHER" id="PTHR24095:SF243">
    <property type="entry name" value="ACETYL-COENZYME A SYNTHETASE"/>
    <property type="match status" value="1"/>
</dbReference>
<evidence type="ECO:0000256" key="8">
    <source>
        <dbReference type="HAMAP-Rule" id="MF_01123"/>
    </source>
</evidence>
<keyword evidence="7 8" id="KW-0007">Acetylation</keyword>
<dbReference type="NCBIfam" id="TIGR02188">
    <property type="entry name" value="Ac_CoA_lig_AcsA"/>
    <property type="match status" value="1"/>
</dbReference>
<feature type="binding site" evidence="8">
    <location>
        <begin position="411"/>
        <end position="416"/>
    </location>
    <ligand>
        <name>ATP</name>
        <dbReference type="ChEBI" id="CHEBI:30616"/>
    </ligand>
</feature>
<feature type="binding site" evidence="8">
    <location>
        <position position="500"/>
    </location>
    <ligand>
        <name>ATP</name>
        <dbReference type="ChEBI" id="CHEBI:30616"/>
    </ligand>
</feature>
<evidence type="ECO:0000256" key="7">
    <source>
        <dbReference type="ARBA" id="ARBA00022990"/>
    </source>
</evidence>
<dbReference type="GO" id="GO:0003987">
    <property type="term" value="F:acetate-CoA ligase activity"/>
    <property type="evidence" value="ECO:0007669"/>
    <property type="project" value="UniProtKB-UniRule"/>
</dbReference>
<reference evidence="12 13" key="1">
    <citation type="journal article" date="2023" name="bioRxiv">
        <title>An intranuclear bacterial parasite of deep-sea mussels expresses apoptosis inhibitors acquired from its host.</title>
        <authorList>
            <person name="Gonzalez Porras M.A."/>
            <person name="Assie A."/>
            <person name="Tietjen M."/>
            <person name="Violette M."/>
            <person name="Kleiner M."/>
            <person name="Gruber-Vodicka H."/>
            <person name="Dubilier N."/>
            <person name="Leisch N."/>
        </authorList>
    </citation>
    <scope>NUCLEOTIDE SEQUENCE [LARGE SCALE GENOMIC DNA]</scope>
    <source>
        <strain evidence="12">IAP13</strain>
    </source>
</reference>
<feature type="binding site" evidence="8">
    <location>
        <position position="526"/>
    </location>
    <ligand>
        <name>ATP</name>
        <dbReference type="ChEBI" id="CHEBI:30616"/>
    </ligand>
</feature>
<dbReference type="PROSITE" id="PS00455">
    <property type="entry name" value="AMP_BINDING"/>
    <property type="match status" value="1"/>
</dbReference>
<dbReference type="Pfam" id="PF16177">
    <property type="entry name" value="ACAS_N"/>
    <property type="match status" value="1"/>
</dbReference>
<feature type="modified residue" description="N6-acetyllysine" evidence="8">
    <location>
        <position position="609"/>
    </location>
</feature>
<feature type="domain" description="AMP-dependent synthetase/ligase" evidence="9">
    <location>
        <begin position="83"/>
        <end position="468"/>
    </location>
</feature>
<dbReference type="HAMAP" id="MF_01123">
    <property type="entry name" value="Ac_CoA_synth"/>
    <property type="match status" value="1"/>
</dbReference>
<dbReference type="PANTHER" id="PTHR24095">
    <property type="entry name" value="ACETYL-COENZYME A SYNTHETASE"/>
    <property type="match status" value="1"/>
</dbReference>
<feature type="binding site" evidence="8">
    <location>
        <position position="523"/>
    </location>
    <ligand>
        <name>CoA</name>
        <dbReference type="ChEBI" id="CHEBI:57287"/>
    </ligand>
</feature>
<evidence type="ECO:0000313" key="12">
    <source>
        <dbReference type="EMBL" id="MDP0590392.1"/>
    </source>
</evidence>
<evidence type="ECO:0000256" key="5">
    <source>
        <dbReference type="ARBA" id="ARBA00022840"/>
    </source>
</evidence>
<dbReference type="GO" id="GO:0005524">
    <property type="term" value="F:ATP binding"/>
    <property type="evidence" value="ECO:0007669"/>
    <property type="project" value="UniProtKB-KW"/>
</dbReference>
<dbReference type="GO" id="GO:0046872">
    <property type="term" value="F:metal ion binding"/>
    <property type="evidence" value="ECO:0007669"/>
    <property type="project" value="UniProtKB-KW"/>
</dbReference>
<comment type="similarity">
    <text evidence="1 8">Belongs to the ATP-dependent AMP-binding enzyme family.</text>
</comment>
<evidence type="ECO:0000259" key="9">
    <source>
        <dbReference type="Pfam" id="PF00501"/>
    </source>
</evidence>
<evidence type="ECO:0000256" key="6">
    <source>
        <dbReference type="ARBA" id="ARBA00022842"/>
    </source>
</evidence>
<dbReference type="Pfam" id="PF00501">
    <property type="entry name" value="AMP-binding"/>
    <property type="match status" value="1"/>
</dbReference>
<feature type="binding site" evidence="8">
    <location>
        <begin position="387"/>
        <end position="389"/>
    </location>
    <ligand>
        <name>ATP</name>
        <dbReference type="ChEBI" id="CHEBI:30616"/>
    </ligand>
</feature>
<dbReference type="EC" id="6.2.1.1" evidence="8"/>
<evidence type="ECO:0000256" key="2">
    <source>
        <dbReference type="ARBA" id="ARBA00022598"/>
    </source>
</evidence>
<dbReference type="Proteomes" id="UP001178148">
    <property type="component" value="Unassembled WGS sequence"/>
</dbReference>
<comment type="caution">
    <text evidence="8">Lacks conserved residue(s) required for the propagation of feature annotation.</text>
</comment>
<comment type="cofactor">
    <cofactor evidence="8">
        <name>Mg(2+)</name>
        <dbReference type="ChEBI" id="CHEBI:18420"/>
    </cofactor>
</comment>
<gene>
    <name evidence="12" type="primary">acs</name>
    <name evidence="8" type="synonym">acsA</name>
    <name evidence="12" type="ORF">QS748_14860</name>
</gene>
<dbReference type="InterPro" id="IPR025110">
    <property type="entry name" value="AMP-bd_C"/>
</dbReference>
<dbReference type="CDD" id="cd05966">
    <property type="entry name" value="ACS"/>
    <property type="match status" value="1"/>
</dbReference>
<evidence type="ECO:0000256" key="3">
    <source>
        <dbReference type="ARBA" id="ARBA00022723"/>
    </source>
</evidence>
<comment type="caution">
    <text evidence="12">The sequence shown here is derived from an EMBL/GenBank/DDBJ whole genome shotgun (WGS) entry which is preliminary data.</text>
</comment>
<accession>A0AA90NWP2</accession>
<proteinExistence type="inferred from homology"/>
<feature type="binding site" evidence="8">
    <location>
        <begin position="191"/>
        <end position="194"/>
    </location>
    <ligand>
        <name>CoA</name>
        <dbReference type="ChEBI" id="CHEBI:57287"/>
    </ligand>
</feature>
<dbReference type="FunFam" id="3.40.50.12780:FF:000001">
    <property type="entry name" value="Acetyl-coenzyme A synthetase"/>
    <property type="match status" value="1"/>
</dbReference>
<dbReference type="SUPFAM" id="SSF56801">
    <property type="entry name" value="Acetyl-CoA synthetase-like"/>
    <property type="match status" value="1"/>
</dbReference>
<sequence>MTEVSLPPVQIDFKNTTLFNNDQYKEMYLQSVVHPDAFWQEHGQRIDWFKPYSRIRKVSFDEHNVDIKWFYDGTTNASYNCLDRHLKERADQVAIIWEPDEEGESKQITYRELHEQVSRFANALKSQGVKRGDVVAVYMPMIMEVAVVMLACSRVGAIHSVVFGGFSPESLARRIIDSKAKIIVTVDEGKRGGKIIPLKANVDKALTNPGTRTIEKVIVFQYTHGEIQWHSHRDVVWQDIVKISSPHCEPMVMNAEDPLFILYTSGSTGLPKGILHTTGGYLVYASMTYQYVFDYQEGEVFWCNADIGWITGHSYVIYGPLLNGATILMHEGVPNYPESNRMSKIIDKHQVNILYIAPTVIRSLMAEGNKSIKNTDRTSLRILGSVGEPINPEAWHWYLKTIGKGKSPIVDTWWQTETGGIMITPILGASGLKPGSAMRPFFGVQPALVDSDGRIIEGASEGNLVIKDSWPGQARSIYGDHNRFIQTYFSSFKGLYFTGDGARRDNDGDYWITGRVDDVLNVSGHRLGTAEIESAMNAHRNVAEAAVVGFPHKIKGQGICIYVTLNCDVEYTNPLKDELKQWLREEISTIATPDIIQWAPKLPKTRSGKIMRRILRKIAAGEHESLGDISTLADPGVVKSLLENQGVLMTSKNS</sequence>
<comment type="catalytic activity">
    <reaction evidence="8">
        <text>acetate + ATP + CoA = acetyl-CoA + AMP + diphosphate</text>
        <dbReference type="Rhea" id="RHEA:23176"/>
        <dbReference type="ChEBI" id="CHEBI:30089"/>
        <dbReference type="ChEBI" id="CHEBI:30616"/>
        <dbReference type="ChEBI" id="CHEBI:33019"/>
        <dbReference type="ChEBI" id="CHEBI:57287"/>
        <dbReference type="ChEBI" id="CHEBI:57288"/>
        <dbReference type="ChEBI" id="CHEBI:456215"/>
        <dbReference type="EC" id="6.2.1.1"/>
    </reaction>
</comment>
<dbReference type="InterPro" id="IPR011904">
    <property type="entry name" value="Ac_CoA_lig"/>
</dbReference>
<dbReference type="EMBL" id="JASXSV010000064">
    <property type="protein sequence ID" value="MDP0590392.1"/>
    <property type="molecule type" value="Genomic_DNA"/>
</dbReference>
<feature type="binding site" evidence="8">
    <location>
        <position position="335"/>
    </location>
    <ligand>
        <name>CoA</name>
        <dbReference type="ChEBI" id="CHEBI:57287"/>
    </ligand>
</feature>
<dbReference type="Pfam" id="PF13193">
    <property type="entry name" value="AMP-binding_C"/>
    <property type="match status" value="1"/>
</dbReference>
<dbReference type="InterPro" id="IPR042099">
    <property type="entry name" value="ANL_N_sf"/>
</dbReference>
<dbReference type="FunFam" id="3.30.300.30:FF:000004">
    <property type="entry name" value="Acetyl-coenzyme A synthetase"/>
    <property type="match status" value="1"/>
</dbReference>
<dbReference type="GO" id="GO:0019427">
    <property type="term" value="P:acetyl-CoA biosynthetic process from acetate"/>
    <property type="evidence" value="ECO:0007669"/>
    <property type="project" value="UniProtKB-UniRule"/>
</dbReference>
<keyword evidence="5 8" id="KW-0067">ATP-binding</keyword>
<evidence type="ECO:0000313" key="13">
    <source>
        <dbReference type="Proteomes" id="UP001178148"/>
    </source>
</evidence>
<name>A0AA90NWP2_9GAMM</name>
<dbReference type="GO" id="GO:0005829">
    <property type="term" value="C:cytosol"/>
    <property type="evidence" value="ECO:0007669"/>
    <property type="project" value="TreeGrafter"/>
</dbReference>
<keyword evidence="6 8" id="KW-0460">Magnesium</keyword>
<dbReference type="InterPro" id="IPR032387">
    <property type="entry name" value="ACAS_N"/>
</dbReference>
<dbReference type="NCBIfam" id="NF001208">
    <property type="entry name" value="PRK00174.1"/>
    <property type="match status" value="1"/>
</dbReference>
<evidence type="ECO:0000259" key="11">
    <source>
        <dbReference type="Pfam" id="PF16177"/>
    </source>
</evidence>
<keyword evidence="4 8" id="KW-0547">Nucleotide-binding</keyword>
<keyword evidence="13" id="KW-1185">Reference proteome</keyword>
<comment type="function">
    <text evidence="8">Catalyzes the conversion of acetate into acetyl-CoA (AcCoA), an essential intermediate at the junction of anabolic and catabolic pathways. AcsA undergoes a two-step reaction. In the first half reaction, AcsA combines acetate with ATP to form acetyl-adenylate (AcAMP) intermediate. In the second half reaction, it can then transfer the acetyl group from AcAMP to the sulfhydryl group of CoA, forming the product AcCoA.</text>
</comment>
<feature type="domain" description="Acetyl-coenzyme A synthetase N-terminal" evidence="11">
    <location>
        <begin position="24"/>
        <end position="81"/>
    </location>
</feature>
<dbReference type="InterPro" id="IPR000873">
    <property type="entry name" value="AMP-dep_synth/lig_dom"/>
</dbReference>
<feature type="binding site" evidence="8">
    <location>
        <position position="311"/>
    </location>
    <ligand>
        <name>CoA</name>
        <dbReference type="ChEBI" id="CHEBI:57287"/>
    </ligand>
</feature>
<dbReference type="AlphaFoldDB" id="A0AA90NWP2"/>
<comment type="PTM">
    <text evidence="8">Acetylated. Deacetylation by the SIR2-homolog deacetylase activates the enzyme.</text>
</comment>
<dbReference type="Gene3D" id="3.40.50.12780">
    <property type="entry name" value="N-terminal domain of ligase-like"/>
    <property type="match status" value="1"/>
</dbReference>
<keyword evidence="2 8" id="KW-0436">Ligase</keyword>
<dbReference type="InterPro" id="IPR045851">
    <property type="entry name" value="AMP-bd_C_sf"/>
</dbReference>
<feature type="binding site" evidence="8">
    <location>
        <position position="584"/>
    </location>
    <ligand>
        <name>CoA</name>
        <dbReference type="ChEBI" id="CHEBI:57287"/>
    </ligand>
</feature>
<dbReference type="GO" id="GO:0016208">
    <property type="term" value="F:AMP binding"/>
    <property type="evidence" value="ECO:0007669"/>
    <property type="project" value="InterPro"/>
</dbReference>
<evidence type="ECO:0000259" key="10">
    <source>
        <dbReference type="Pfam" id="PF13193"/>
    </source>
</evidence>
<evidence type="ECO:0000256" key="4">
    <source>
        <dbReference type="ARBA" id="ARBA00022741"/>
    </source>
</evidence>
<feature type="domain" description="AMP-binding enzyme C-terminal" evidence="10">
    <location>
        <begin position="531"/>
        <end position="609"/>
    </location>
</feature>
<evidence type="ECO:0000256" key="1">
    <source>
        <dbReference type="ARBA" id="ARBA00006432"/>
    </source>
</evidence>
<dbReference type="InterPro" id="IPR020845">
    <property type="entry name" value="AMP-binding_CS"/>
</dbReference>
<keyword evidence="3 8" id="KW-0479">Metal-binding</keyword>
<feature type="binding site" evidence="8">
    <location>
        <position position="539"/>
    </location>
    <ligand>
        <name>Mg(2+)</name>
        <dbReference type="ChEBI" id="CHEBI:18420"/>
    </ligand>
</feature>
<feature type="binding site" evidence="8">
    <location>
        <position position="542"/>
    </location>
    <ligand>
        <name>Mg(2+)</name>
        <dbReference type="ChEBI" id="CHEBI:18420"/>
    </ligand>
</feature>